<name>A0AAV7I361_COTGL</name>
<evidence type="ECO:0000256" key="1">
    <source>
        <dbReference type="SAM" id="MobiDB-lite"/>
    </source>
</evidence>
<dbReference type="Proteomes" id="UP000826195">
    <property type="component" value="Unassembled WGS sequence"/>
</dbReference>
<organism evidence="2 3">
    <name type="scientific">Cotesia glomerata</name>
    <name type="common">Lepidopteran parasitic wasp</name>
    <name type="synonym">Apanteles glomeratus</name>
    <dbReference type="NCBI Taxonomy" id="32391"/>
    <lineage>
        <taxon>Eukaryota</taxon>
        <taxon>Metazoa</taxon>
        <taxon>Ecdysozoa</taxon>
        <taxon>Arthropoda</taxon>
        <taxon>Hexapoda</taxon>
        <taxon>Insecta</taxon>
        <taxon>Pterygota</taxon>
        <taxon>Neoptera</taxon>
        <taxon>Endopterygota</taxon>
        <taxon>Hymenoptera</taxon>
        <taxon>Apocrita</taxon>
        <taxon>Ichneumonoidea</taxon>
        <taxon>Braconidae</taxon>
        <taxon>Microgastrinae</taxon>
        <taxon>Cotesia</taxon>
    </lineage>
</organism>
<dbReference type="EMBL" id="JAHXZJ010002609">
    <property type="protein sequence ID" value="KAH0540289.1"/>
    <property type="molecule type" value="Genomic_DNA"/>
</dbReference>
<dbReference type="AlphaFoldDB" id="A0AAV7I361"/>
<feature type="compositionally biased region" description="Basic and acidic residues" evidence="1">
    <location>
        <begin position="88"/>
        <end position="100"/>
    </location>
</feature>
<feature type="region of interest" description="Disordered" evidence="1">
    <location>
        <begin position="88"/>
        <end position="137"/>
    </location>
</feature>
<proteinExistence type="predicted"/>
<sequence length="137" mass="15235">MNAEIMASLLEPIIKKDNRLVEKQQKVCVCLSALGPLISGLLKEKIPETAKMVAVLKNINPTLKETLNSTSMDEWLFGKNLEEPLKTVKLTERSSKELKPVSKRNTGLKPKNSKVPFQQPPRTRVKSRGGGRVGTSR</sequence>
<reference evidence="2 3" key="1">
    <citation type="journal article" date="2021" name="J. Hered.">
        <title>A chromosome-level genome assembly of the parasitoid wasp, Cotesia glomerata (Hymenoptera: Braconidae).</title>
        <authorList>
            <person name="Pinto B.J."/>
            <person name="Weis J.J."/>
            <person name="Gamble T."/>
            <person name="Ode P.J."/>
            <person name="Paul R."/>
            <person name="Zaspel J.M."/>
        </authorList>
    </citation>
    <scope>NUCLEOTIDE SEQUENCE [LARGE SCALE GENOMIC DNA]</scope>
    <source>
        <strain evidence="2">CgM1</strain>
    </source>
</reference>
<evidence type="ECO:0000313" key="2">
    <source>
        <dbReference type="EMBL" id="KAH0540289.1"/>
    </source>
</evidence>
<evidence type="ECO:0000313" key="3">
    <source>
        <dbReference type="Proteomes" id="UP000826195"/>
    </source>
</evidence>
<keyword evidence="3" id="KW-1185">Reference proteome</keyword>
<protein>
    <submittedName>
        <fullName evidence="2">Uncharacterized protein</fullName>
    </submittedName>
</protein>
<accession>A0AAV7I361</accession>
<comment type="caution">
    <text evidence="2">The sequence shown here is derived from an EMBL/GenBank/DDBJ whole genome shotgun (WGS) entry which is preliminary data.</text>
</comment>
<gene>
    <name evidence="2" type="ORF">KQX54_015606</name>
</gene>